<reference evidence="6" key="1">
    <citation type="submission" date="2014-07" db="EMBL/GenBank/DDBJ databases">
        <title>Genome sequencing of plant-pathogenic Streptomyces species.</title>
        <authorList>
            <person name="Harrison J."/>
            <person name="Sapp M."/>
            <person name="Thwaites R."/>
            <person name="Studholme D.J."/>
        </authorList>
    </citation>
    <scope>NUCLEOTIDE SEQUENCE [LARGE SCALE GENOMIC DNA]</scope>
    <source>
        <strain evidence="6">NCPPB 4445</strain>
    </source>
</reference>
<evidence type="ECO:0000313" key="6">
    <source>
        <dbReference type="Proteomes" id="UP000037151"/>
    </source>
</evidence>
<dbReference type="EMBL" id="JPPY01000132">
    <property type="protein sequence ID" value="KND32790.1"/>
    <property type="molecule type" value="Genomic_DNA"/>
</dbReference>
<keyword evidence="2" id="KW-1133">Transmembrane helix</keyword>
<accession>A0A0L0K592</accession>
<feature type="domain" description="YncI copper-binding" evidence="4">
    <location>
        <begin position="95"/>
        <end position="159"/>
    </location>
</feature>
<dbReference type="OrthoDB" id="3296726at2"/>
<proteinExistence type="predicted"/>
<dbReference type="Proteomes" id="UP000037151">
    <property type="component" value="Unassembled WGS sequence"/>
</dbReference>
<name>A0A0L0K592_9ACTN</name>
<protein>
    <recommendedName>
        <fullName evidence="4">YncI copper-binding domain-containing protein</fullName>
    </recommendedName>
</protein>
<feature type="chain" id="PRO_5005542103" description="YncI copper-binding domain-containing protein" evidence="3">
    <location>
        <begin position="25"/>
        <end position="230"/>
    </location>
</feature>
<keyword evidence="3" id="KW-0732">Signal</keyword>
<feature type="region of interest" description="Disordered" evidence="1">
    <location>
        <begin position="166"/>
        <end position="198"/>
    </location>
</feature>
<feature type="signal peptide" evidence="3">
    <location>
        <begin position="1"/>
        <end position="24"/>
    </location>
</feature>
<dbReference type="InterPro" id="IPR012533">
    <property type="entry name" value="YcnI-copper_dom"/>
</dbReference>
<comment type="caution">
    <text evidence="5">The sequence shown here is derived from an EMBL/GenBank/DDBJ whole genome shotgun (WGS) entry which is preliminary data.</text>
</comment>
<dbReference type="RefSeq" id="WP_050372140.1">
    <property type="nucleotide sequence ID" value="NZ_KQ257822.1"/>
</dbReference>
<dbReference type="InterPro" id="IPR038507">
    <property type="entry name" value="YcnI-like_sf"/>
</dbReference>
<evidence type="ECO:0000256" key="2">
    <source>
        <dbReference type="SAM" id="Phobius"/>
    </source>
</evidence>
<sequence length="230" mass="23984">MLKKTLTALAATTLVLLTAQSAAAHVEVKADNPQALAQNVELTWSAESESATAGIKEVRVVLPKGIAPADVTYASGPKNWTLAPTSDGFTVKGAPMPTGEDVEVSVTVKQLPDTEQLVFKTLQTYSDGKTDRWIELEEPGKKEEEDHSHSGNPAPVLKLKAAALVQSTPTPSTPATTPASTPTPSASPVAAEKDDNSGTAGTTWAIIGIGIAGVLAITYFAVRRRGQTAE</sequence>
<feature type="compositionally biased region" description="Low complexity" evidence="1">
    <location>
        <begin position="166"/>
        <end position="190"/>
    </location>
</feature>
<gene>
    <name evidence="5" type="ORF">IQ63_21805</name>
</gene>
<dbReference type="AlphaFoldDB" id="A0A0L0K592"/>
<feature type="transmembrane region" description="Helical" evidence="2">
    <location>
        <begin position="203"/>
        <end position="222"/>
    </location>
</feature>
<keyword evidence="2" id="KW-0472">Membrane</keyword>
<dbReference type="Pfam" id="PF07987">
    <property type="entry name" value="DUF1775"/>
    <property type="match status" value="1"/>
</dbReference>
<dbReference type="PATRIC" id="fig|42234.21.peg.4507"/>
<keyword evidence="2" id="KW-0812">Transmembrane</keyword>
<evidence type="ECO:0000313" key="5">
    <source>
        <dbReference type="EMBL" id="KND32790.1"/>
    </source>
</evidence>
<evidence type="ECO:0000256" key="3">
    <source>
        <dbReference type="SAM" id="SignalP"/>
    </source>
</evidence>
<organism evidence="5 6">
    <name type="scientific">Streptomyces acidiscabies</name>
    <dbReference type="NCBI Taxonomy" id="42234"/>
    <lineage>
        <taxon>Bacteria</taxon>
        <taxon>Bacillati</taxon>
        <taxon>Actinomycetota</taxon>
        <taxon>Actinomycetes</taxon>
        <taxon>Kitasatosporales</taxon>
        <taxon>Streptomycetaceae</taxon>
        <taxon>Streptomyces</taxon>
    </lineage>
</organism>
<evidence type="ECO:0000259" key="4">
    <source>
        <dbReference type="Pfam" id="PF07987"/>
    </source>
</evidence>
<evidence type="ECO:0000256" key="1">
    <source>
        <dbReference type="SAM" id="MobiDB-lite"/>
    </source>
</evidence>
<dbReference type="Gene3D" id="2.60.40.2230">
    <property type="entry name" value="Uncharacterised protein YcnI-like PF07987, DUF1775"/>
    <property type="match status" value="1"/>
</dbReference>